<protein>
    <submittedName>
        <fullName evidence="1">Uncharacterized protein</fullName>
    </submittedName>
</protein>
<organism evidence="1 2">
    <name type="scientific">Baudoinia panamericana (strain UAMH 10762)</name>
    <name type="common">Angels' share fungus</name>
    <name type="synonym">Baudoinia compniacensis (strain UAMH 10762)</name>
    <dbReference type="NCBI Taxonomy" id="717646"/>
    <lineage>
        <taxon>Eukaryota</taxon>
        <taxon>Fungi</taxon>
        <taxon>Dikarya</taxon>
        <taxon>Ascomycota</taxon>
        <taxon>Pezizomycotina</taxon>
        <taxon>Dothideomycetes</taxon>
        <taxon>Dothideomycetidae</taxon>
        <taxon>Mycosphaerellales</taxon>
        <taxon>Teratosphaeriaceae</taxon>
        <taxon>Baudoinia</taxon>
    </lineage>
</organism>
<sequence length="105" mass="11697">MHCASSWNDELQLVLARNEAVKLDLHLRLLMPSLNLALTARCILAATLARSTSASLRITGFLRPAKPCGEESPPALLSHKVQHFCYRYVMNHASRILDSSWAARV</sequence>
<accession>M2N4H4</accession>
<evidence type="ECO:0000313" key="1">
    <source>
        <dbReference type="EMBL" id="EMC93610.1"/>
    </source>
</evidence>
<evidence type="ECO:0000313" key="2">
    <source>
        <dbReference type="Proteomes" id="UP000011761"/>
    </source>
</evidence>
<keyword evidence="2" id="KW-1185">Reference proteome</keyword>
<dbReference type="AlphaFoldDB" id="M2N4H4"/>
<proteinExistence type="predicted"/>
<reference evidence="1 2" key="1">
    <citation type="journal article" date="2012" name="PLoS Pathog.">
        <title>Diverse lifestyles and strategies of plant pathogenesis encoded in the genomes of eighteen Dothideomycetes fungi.</title>
        <authorList>
            <person name="Ohm R.A."/>
            <person name="Feau N."/>
            <person name="Henrissat B."/>
            <person name="Schoch C.L."/>
            <person name="Horwitz B.A."/>
            <person name="Barry K.W."/>
            <person name="Condon B.J."/>
            <person name="Copeland A.C."/>
            <person name="Dhillon B."/>
            <person name="Glaser F."/>
            <person name="Hesse C.N."/>
            <person name="Kosti I."/>
            <person name="LaButti K."/>
            <person name="Lindquist E.A."/>
            <person name="Lucas S."/>
            <person name="Salamov A.A."/>
            <person name="Bradshaw R.E."/>
            <person name="Ciuffetti L."/>
            <person name="Hamelin R.C."/>
            <person name="Kema G.H.J."/>
            <person name="Lawrence C."/>
            <person name="Scott J.A."/>
            <person name="Spatafora J.W."/>
            <person name="Turgeon B.G."/>
            <person name="de Wit P.J.G.M."/>
            <person name="Zhong S."/>
            <person name="Goodwin S.B."/>
            <person name="Grigoriev I.V."/>
        </authorList>
    </citation>
    <scope>NUCLEOTIDE SEQUENCE [LARGE SCALE GENOMIC DNA]</scope>
    <source>
        <strain evidence="1 2">UAMH 10762</strain>
    </source>
</reference>
<name>M2N4H4_BAUPA</name>
<dbReference type="RefSeq" id="XP_007679685.1">
    <property type="nucleotide sequence ID" value="XM_007681495.1"/>
</dbReference>
<gene>
    <name evidence="1" type="ORF">BAUCODRAFT_247090</name>
</gene>
<dbReference type="GeneID" id="19110225"/>
<dbReference type="Proteomes" id="UP000011761">
    <property type="component" value="Unassembled WGS sequence"/>
</dbReference>
<dbReference type="EMBL" id="KB445560">
    <property type="protein sequence ID" value="EMC93610.1"/>
    <property type="molecule type" value="Genomic_DNA"/>
</dbReference>
<dbReference type="KEGG" id="bcom:BAUCODRAFT_247090"/>
<dbReference type="HOGENOM" id="CLU_2236092_0_0_1"/>